<gene>
    <name evidence="13" type="ORF">VL23_12060</name>
</gene>
<keyword evidence="8" id="KW-0418">Kinase</keyword>
<reference evidence="13 14" key="1">
    <citation type="journal article" date="2015" name="Antimicrob. Agents Chemother.">
        <title>Whole-Genome Sequencing Identifies Emergence of a Quinolone Resistance Mutation in a Case of Stenotrophomonas maltophilia Bacteremia.</title>
        <authorList>
            <person name="Pak T.R."/>
            <person name="Altman D.R."/>
            <person name="Attie O."/>
            <person name="Sebra R."/>
            <person name="Hamula C.L."/>
            <person name="Lewis M."/>
            <person name="Deikus G."/>
            <person name="Newman L.C."/>
            <person name="Fang G."/>
            <person name="Hand J."/>
            <person name="Papel G."/>
            <person name="Wallach F."/>
            <person name="Schadt E.E."/>
            <person name="Huprikar S."/>
            <person name="van Bakel H."/>
            <person name="Kasarskis A."/>
            <person name="Bashir A."/>
        </authorList>
    </citation>
    <scope>NUCLEOTIDE SEQUENCE [LARGE SCALE GENOMIC DNA]</scope>
    <source>
        <strain evidence="13 14">ISMMS6</strain>
    </source>
</reference>
<dbReference type="InterPro" id="IPR036097">
    <property type="entry name" value="HisK_dim/P_sf"/>
</dbReference>
<dbReference type="GO" id="GO:0005886">
    <property type="term" value="C:plasma membrane"/>
    <property type="evidence" value="ECO:0007669"/>
    <property type="project" value="UniProtKB-SubCell"/>
</dbReference>
<dbReference type="AlphaFoldDB" id="A0AB34TMU2"/>
<dbReference type="InterPro" id="IPR003660">
    <property type="entry name" value="HAMP_dom"/>
</dbReference>
<dbReference type="PRINTS" id="PR00344">
    <property type="entry name" value="BCTRLSENSOR"/>
</dbReference>
<evidence type="ECO:0000259" key="12">
    <source>
        <dbReference type="PROSITE" id="PS50885"/>
    </source>
</evidence>
<feature type="domain" description="Histidine kinase" evidence="11">
    <location>
        <begin position="227"/>
        <end position="431"/>
    </location>
</feature>
<evidence type="ECO:0000313" key="13">
    <source>
        <dbReference type="EMBL" id="KOO83883.1"/>
    </source>
</evidence>
<accession>A0AB34TMU2</accession>
<dbReference type="GO" id="GO:0005524">
    <property type="term" value="F:ATP binding"/>
    <property type="evidence" value="ECO:0007669"/>
    <property type="project" value="UniProtKB-KW"/>
</dbReference>
<comment type="subcellular location">
    <subcellularLocation>
        <location evidence="2">Cell membrane</location>
        <topology evidence="2">Multi-pass membrane protein</topology>
    </subcellularLocation>
</comment>
<dbReference type="Pfam" id="PF00512">
    <property type="entry name" value="HisKA"/>
    <property type="match status" value="1"/>
</dbReference>
<dbReference type="SMART" id="SM00387">
    <property type="entry name" value="HATPase_c"/>
    <property type="match status" value="1"/>
</dbReference>
<evidence type="ECO:0000256" key="2">
    <source>
        <dbReference type="ARBA" id="ARBA00004651"/>
    </source>
</evidence>
<evidence type="ECO:0000256" key="5">
    <source>
        <dbReference type="ARBA" id="ARBA00022553"/>
    </source>
</evidence>
<feature type="domain" description="HAMP" evidence="12">
    <location>
        <begin position="167"/>
        <end position="219"/>
    </location>
</feature>
<dbReference type="PROSITE" id="PS50109">
    <property type="entry name" value="HIS_KIN"/>
    <property type="match status" value="1"/>
</dbReference>
<dbReference type="Gene3D" id="1.10.287.130">
    <property type="match status" value="1"/>
</dbReference>
<dbReference type="Proteomes" id="UP000037632">
    <property type="component" value="Unassembled WGS sequence"/>
</dbReference>
<dbReference type="GO" id="GO:0000155">
    <property type="term" value="F:phosphorelay sensor kinase activity"/>
    <property type="evidence" value="ECO:0007669"/>
    <property type="project" value="InterPro"/>
</dbReference>
<keyword evidence="4" id="KW-1003">Cell membrane</keyword>
<keyword evidence="10" id="KW-0472">Membrane</keyword>
<evidence type="ECO:0000256" key="1">
    <source>
        <dbReference type="ARBA" id="ARBA00000085"/>
    </source>
</evidence>
<name>A0AB34TMU2_STEMA</name>
<keyword evidence="10" id="KW-0812">Transmembrane</keyword>
<evidence type="ECO:0000256" key="6">
    <source>
        <dbReference type="ARBA" id="ARBA00022679"/>
    </source>
</evidence>
<dbReference type="PANTHER" id="PTHR44936">
    <property type="entry name" value="SENSOR PROTEIN CREC"/>
    <property type="match status" value="1"/>
</dbReference>
<dbReference type="EC" id="2.7.13.3" evidence="3"/>
<dbReference type="InterPro" id="IPR003661">
    <property type="entry name" value="HisK_dim/P_dom"/>
</dbReference>
<keyword evidence="10" id="KW-1133">Transmembrane helix</keyword>
<dbReference type="SUPFAM" id="SSF47384">
    <property type="entry name" value="Homodimeric domain of signal transducing histidine kinase"/>
    <property type="match status" value="1"/>
</dbReference>
<dbReference type="Pfam" id="PF02518">
    <property type="entry name" value="HATPase_c"/>
    <property type="match status" value="1"/>
</dbReference>
<dbReference type="PROSITE" id="PS50885">
    <property type="entry name" value="HAMP"/>
    <property type="match status" value="1"/>
</dbReference>
<evidence type="ECO:0000313" key="14">
    <source>
        <dbReference type="Proteomes" id="UP000037632"/>
    </source>
</evidence>
<dbReference type="Gene3D" id="3.30.565.10">
    <property type="entry name" value="Histidine kinase-like ATPase, C-terminal domain"/>
    <property type="match status" value="1"/>
</dbReference>
<keyword evidence="5" id="KW-0597">Phosphoprotein</keyword>
<dbReference type="CDD" id="cd00082">
    <property type="entry name" value="HisKA"/>
    <property type="match status" value="1"/>
</dbReference>
<evidence type="ECO:0000256" key="7">
    <source>
        <dbReference type="ARBA" id="ARBA00022741"/>
    </source>
</evidence>
<dbReference type="InterPro" id="IPR005467">
    <property type="entry name" value="His_kinase_dom"/>
</dbReference>
<dbReference type="InterPro" id="IPR003594">
    <property type="entry name" value="HATPase_dom"/>
</dbReference>
<protein>
    <recommendedName>
        <fullName evidence="3">histidine kinase</fullName>
        <ecNumber evidence="3">2.7.13.3</ecNumber>
    </recommendedName>
</protein>
<feature type="transmembrane region" description="Helical" evidence="10">
    <location>
        <begin position="145"/>
        <end position="166"/>
    </location>
</feature>
<dbReference type="PANTHER" id="PTHR44936:SF10">
    <property type="entry name" value="SENSOR PROTEIN RSTB"/>
    <property type="match status" value="1"/>
</dbReference>
<evidence type="ECO:0000256" key="8">
    <source>
        <dbReference type="ARBA" id="ARBA00022777"/>
    </source>
</evidence>
<feature type="transmembrane region" description="Helical" evidence="10">
    <location>
        <begin position="12"/>
        <end position="30"/>
    </location>
</feature>
<dbReference type="InterPro" id="IPR036890">
    <property type="entry name" value="HATPase_C_sf"/>
</dbReference>
<evidence type="ECO:0000256" key="9">
    <source>
        <dbReference type="ARBA" id="ARBA00022840"/>
    </source>
</evidence>
<proteinExistence type="predicted"/>
<comment type="caution">
    <text evidence="13">The sequence shown here is derived from an EMBL/GenBank/DDBJ whole genome shotgun (WGS) entry which is preliminary data.</text>
</comment>
<dbReference type="InterPro" id="IPR004358">
    <property type="entry name" value="Sig_transdc_His_kin-like_C"/>
</dbReference>
<evidence type="ECO:0000256" key="4">
    <source>
        <dbReference type="ARBA" id="ARBA00022475"/>
    </source>
</evidence>
<sequence>MKLHSPGPLRLYARYCAVFLLAQVALLYAGTGMWARWAQNAHEQSEHAEARRVHAMLAERLLAHPDGDPRALLRAIENETGYPLQLLALNELPGTMAPDDRRRLQRLPGTVVLEKGRSYRRLGTGDYVLAVGDWTDGPVEVEGQFTWIGLWLALATAVAVPLYFLIHRLWHDIRTLQRAVGYLRANCFDHPVPPMRTALLKPLAVALQDMAEQMRLLLDGQRLMGQAMAHELRTPLARIRFTASLLQAAREDAQEHDVLLREVDTDIQHLDRLSTAGIEYIRFGRMPLVDRSEVALPALMDAVVAHVQARTEVVIRHRCAPGLVVNAHSAALELALRNVLANAVRHARALVSVHAQIESAGVCIRVEDDGAGIPVADRERVFKPYVRLGTAGGGFGLGLAMVKTIVERHSGTVDIADSGIGGAMVVLRLPL</sequence>
<keyword evidence="6" id="KW-0808">Transferase</keyword>
<organism evidence="13 14">
    <name type="scientific">Stenotrophomonas maltophilia</name>
    <name type="common">Pseudomonas maltophilia</name>
    <name type="synonym">Xanthomonas maltophilia</name>
    <dbReference type="NCBI Taxonomy" id="40324"/>
    <lineage>
        <taxon>Bacteria</taxon>
        <taxon>Pseudomonadati</taxon>
        <taxon>Pseudomonadota</taxon>
        <taxon>Gammaproteobacteria</taxon>
        <taxon>Lysobacterales</taxon>
        <taxon>Lysobacteraceae</taxon>
        <taxon>Stenotrophomonas</taxon>
        <taxon>Stenotrophomonas maltophilia group</taxon>
    </lineage>
</organism>
<keyword evidence="7" id="KW-0547">Nucleotide-binding</keyword>
<dbReference type="InterPro" id="IPR050980">
    <property type="entry name" value="2C_sensor_his_kinase"/>
</dbReference>
<dbReference type="EMBL" id="JZIW01000001">
    <property type="protein sequence ID" value="KOO83883.1"/>
    <property type="molecule type" value="Genomic_DNA"/>
</dbReference>
<evidence type="ECO:0000259" key="11">
    <source>
        <dbReference type="PROSITE" id="PS50109"/>
    </source>
</evidence>
<evidence type="ECO:0000256" key="10">
    <source>
        <dbReference type="SAM" id="Phobius"/>
    </source>
</evidence>
<keyword evidence="9" id="KW-0067">ATP-binding</keyword>
<evidence type="ECO:0000256" key="3">
    <source>
        <dbReference type="ARBA" id="ARBA00012438"/>
    </source>
</evidence>
<dbReference type="SUPFAM" id="SSF55874">
    <property type="entry name" value="ATPase domain of HSP90 chaperone/DNA topoisomerase II/histidine kinase"/>
    <property type="match status" value="1"/>
</dbReference>
<comment type="catalytic activity">
    <reaction evidence="1">
        <text>ATP + protein L-histidine = ADP + protein N-phospho-L-histidine.</text>
        <dbReference type="EC" id="2.7.13.3"/>
    </reaction>
</comment>